<dbReference type="RefSeq" id="XP_020076958.1">
    <property type="nucleotide sequence ID" value="XM_020219296.1"/>
</dbReference>
<dbReference type="OrthoDB" id="3980807at2759"/>
<gene>
    <name evidence="1" type="ORF">HYPBUDRAFT_122868</name>
</gene>
<protein>
    <recommendedName>
        <fullName evidence="3">PH-response regulator protein palC</fullName>
    </recommendedName>
</protein>
<name>A0A1E4RL16_9ASCO</name>
<dbReference type="Pfam" id="PF17306">
    <property type="entry name" value="DUF5355"/>
    <property type="match status" value="1"/>
</dbReference>
<organism evidence="1 2">
    <name type="scientific">Hyphopichia burtonii NRRL Y-1933</name>
    <dbReference type="NCBI Taxonomy" id="984485"/>
    <lineage>
        <taxon>Eukaryota</taxon>
        <taxon>Fungi</taxon>
        <taxon>Dikarya</taxon>
        <taxon>Ascomycota</taxon>
        <taxon>Saccharomycotina</taxon>
        <taxon>Pichiomycetes</taxon>
        <taxon>Debaryomycetaceae</taxon>
        <taxon>Hyphopichia</taxon>
    </lineage>
</organism>
<dbReference type="InterPro" id="IPR038499">
    <property type="entry name" value="BRO1_sf"/>
</dbReference>
<dbReference type="GeneID" id="30993846"/>
<evidence type="ECO:0000313" key="2">
    <source>
        <dbReference type="Proteomes" id="UP000095085"/>
    </source>
</evidence>
<evidence type="ECO:0000313" key="1">
    <source>
        <dbReference type="EMBL" id="ODV67891.1"/>
    </source>
</evidence>
<dbReference type="EMBL" id="KV454540">
    <property type="protein sequence ID" value="ODV67891.1"/>
    <property type="molecule type" value="Genomic_DNA"/>
</dbReference>
<keyword evidence="2" id="KW-1185">Reference proteome</keyword>
<reference evidence="2" key="1">
    <citation type="submission" date="2016-05" db="EMBL/GenBank/DDBJ databases">
        <title>Comparative genomics of biotechnologically important yeasts.</title>
        <authorList>
            <consortium name="DOE Joint Genome Institute"/>
            <person name="Riley R."/>
            <person name="Haridas S."/>
            <person name="Wolfe K.H."/>
            <person name="Lopes M.R."/>
            <person name="Hittinger C.T."/>
            <person name="Goker M."/>
            <person name="Salamov A."/>
            <person name="Wisecaver J."/>
            <person name="Long T.M."/>
            <person name="Aerts A.L."/>
            <person name="Barry K."/>
            <person name="Choi C."/>
            <person name="Clum A."/>
            <person name="Coughlan A.Y."/>
            <person name="Deshpande S."/>
            <person name="Douglass A.P."/>
            <person name="Hanson S.J."/>
            <person name="Klenk H.-P."/>
            <person name="Labutti K."/>
            <person name="Lapidus A."/>
            <person name="Lindquist E."/>
            <person name="Lipzen A."/>
            <person name="Meier-Kolthoff J.P."/>
            <person name="Ohm R.A."/>
            <person name="Otillar R.P."/>
            <person name="Pangilinan J."/>
            <person name="Peng Y."/>
            <person name="Rokas A."/>
            <person name="Rosa C.A."/>
            <person name="Scheuner C."/>
            <person name="Sibirny A.A."/>
            <person name="Slot J.C."/>
            <person name="Stielow J.B."/>
            <person name="Sun H."/>
            <person name="Kurtzman C.P."/>
            <person name="Blackwell M."/>
            <person name="Grigoriev I.V."/>
            <person name="Jeffries T.W."/>
        </authorList>
    </citation>
    <scope>NUCLEOTIDE SEQUENCE [LARGE SCALE GENOMIC DNA]</scope>
    <source>
        <strain evidence="2">NRRL Y-1933</strain>
    </source>
</reference>
<sequence length="441" mass="50060">MIILPNALPAPKANSIDSGSLDSSLMTKRASLTDSTSENFNDLVRYLLKLEEYLEGLFNYVKKQANCELIDDAGEFMSTCILGEGIPWSNLVLENSDIKEVLKKRKPIQWSLAHEIEVILLVVSLMYTKLGSELTNELIELQAADEGTDEKWKQVINYHKKAIASTMFGAKICSITNIESSVNERIFTFMDKISNISIQMSILSKSSWINRNSFNSTETFETNSNGTLSRVSIYVLNELNDCMNLLIDLKGSLTTKINLNYKDWKDYLSVIQKYITAYAGLFLSIEYYQKDKLGDALGLINFSLVSLQSKKLSELKPKQGKILSKFKSKLTLHKNDQYISNIHSVTTLNVNKSAFQESSGVILKDLSFLFDLLIQLHLKFSKENDNLKFDTVTDWQDISKDTKWPLGCKIPVSDIKMYEPISFRQSTGLLKENYTGRGSYY</sequence>
<dbReference type="InterPro" id="IPR035278">
    <property type="entry name" value="DUF5355"/>
</dbReference>
<evidence type="ECO:0008006" key="3">
    <source>
        <dbReference type="Google" id="ProtNLM"/>
    </source>
</evidence>
<dbReference type="Proteomes" id="UP000095085">
    <property type="component" value="Unassembled WGS sequence"/>
</dbReference>
<accession>A0A1E4RL16</accession>
<dbReference type="Gene3D" id="1.25.40.280">
    <property type="entry name" value="alix/aip1 like domains"/>
    <property type="match status" value="1"/>
</dbReference>
<proteinExistence type="predicted"/>
<dbReference type="AlphaFoldDB" id="A0A1E4RL16"/>